<evidence type="ECO:0000313" key="7">
    <source>
        <dbReference type="Proteomes" id="UP001139286"/>
    </source>
</evidence>
<dbReference type="RefSeq" id="WP_226696292.1">
    <property type="nucleotide sequence ID" value="NZ_JAJAPX010000004.1"/>
</dbReference>
<dbReference type="InterPro" id="IPR015422">
    <property type="entry name" value="PyrdxlP-dep_Trfase_small"/>
</dbReference>
<dbReference type="Pfam" id="PF01041">
    <property type="entry name" value="DegT_DnrJ_EryC1"/>
    <property type="match status" value="1"/>
</dbReference>
<keyword evidence="1 4" id="KW-0663">Pyridoxal phosphate</keyword>
<reference evidence="6" key="1">
    <citation type="submission" date="2021-10" db="EMBL/GenBank/DDBJ databases">
        <title>Tamlana sargassums sp. nov., and Tamlana laminarinivorans sp. nov., two new bacteria isolated from the brown alga.</title>
        <authorList>
            <person name="Li J."/>
        </authorList>
    </citation>
    <scope>NUCLEOTIDE SEQUENCE</scope>
    <source>
        <strain evidence="6">62-3</strain>
    </source>
</reference>
<feature type="active site" description="Proton acceptor" evidence="3">
    <location>
        <position position="189"/>
    </location>
</feature>
<dbReference type="Proteomes" id="UP001139286">
    <property type="component" value="Unassembled WGS sequence"/>
</dbReference>
<dbReference type="GO" id="GO:0000271">
    <property type="term" value="P:polysaccharide biosynthetic process"/>
    <property type="evidence" value="ECO:0007669"/>
    <property type="project" value="TreeGrafter"/>
</dbReference>
<dbReference type="InterPro" id="IPR000653">
    <property type="entry name" value="DegT/StrS_aminotransferase"/>
</dbReference>
<dbReference type="GO" id="GO:0008483">
    <property type="term" value="F:transaminase activity"/>
    <property type="evidence" value="ECO:0007669"/>
    <property type="project" value="UniProtKB-KW"/>
</dbReference>
<keyword evidence="6" id="KW-0032">Aminotransferase</keyword>
<keyword evidence="6" id="KW-0808">Transferase</keyword>
<dbReference type="AlphaFoldDB" id="A0A9X1I7K4"/>
<organism evidence="6 7">
    <name type="scientific">Neotamlana sargassicola</name>
    <dbReference type="NCBI Taxonomy" id="2883125"/>
    <lineage>
        <taxon>Bacteria</taxon>
        <taxon>Pseudomonadati</taxon>
        <taxon>Bacteroidota</taxon>
        <taxon>Flavobacteriia</taxon>
        <taxon>Flavobacteriales</taxon>
        <taxon>Flavobacteriaceae</taxon>
        <taxon>Neotamlana</taxon>
    </lineage>
</organism>
<evidence type="ECO:0000256" key="2">
    <source>
        <dbReference type="ARBA" id="ARBA00037999"/>
    </source>
</evidence>
<dbReference type="InterPro" id="IPR015421">
    <property type="entry name" value="PyrdxlP-dep_Trfase_major"/>
</dbReference>
<dbReference type="PIRSF" id="PIRSF000390">
    <property type="entry name" value="PLP_StrS"/>
    <property type="match status" value="1"/>
</dbReference>
<dbReference type="CDD" id="cd00616">
    <property type="entry name" value="AHBA_syn"/>
    <property type="match status" value="1"/>
</dbReference>
<gene>
    <name evidence="6" type="ORF">LG651_11605</name>
</gene>
<dbReference type="EMBL" id="JAJAPX010000004">
    <property type="protein sequence ID" value="MCB4808898.1"/>
    <property type="molecule type" value="Genomic_DNA"/>
</dbReference>
<sequence>MIKFLDLKKINAAYEADFNDVFKSFLNSGQYILGDKVSHFEKEFAKFCGTKYSIGTANGLDAITLIFKAYKILGKLKDNDEVIVPANTYIACVLGVLNAGLKPVLVEPNPSTFNISVTSIKQAITNKTKAILAVHLYGQMVDVDLFRDISKKHNLIIVEDAAQAHGAVKNGIKAGSFGHAAAFSFYPTKNLGALGDGGCVTSNDKKLAETIFKLRNYGTTQKYVSDFVGVNSRLDEIQASFLSVKLKQLDADNEKRRAIAKCFIANIKNNKVELPYYSGKEDHVFHQFVVKVKDQEKFRAFLLQNGVETNIHYPVPLHKQKALKAYAHLKLPITEQLHKYIVSIPINPLLNAKEQGIIVNTINLY</sequence>
<comment type="caution">
    <text evidence="6">The sequence shown here is derived from an EMBL/GenBank/DDBJ whole genome shotgun (WGS) entry which is preliminary data.</text>
</comment>
<feature type="modified residue" description="N6-(pyridoxal phosphate)lysine" evidence="4">
    <location>
        <position position="189"/>
    </location>
</feature>
<dbReference type="InterPro" id="IPR015424">
    <property type="entry name" value="PyrdxlP-dep_Trfase"/>
</dbReference>
<evidence type="ECO:0000256" key="4">
    <source>
        <dbReference type="PIRSR" id="PIRSR000390-2"/>
    </source>
</evidence>
<dbReference type="Gene3D" id="3.90.1150.10">
    <property type="entry name" value="Aspartate Aminotransferase, domain 1"/>
    <property type="match status" value="1"/>
</dbReference>
<comment type="similarity">
    <text evidence="2 5">Belongs to the DegT/DnrJ/EryC1 family.</text>
</comment>
<evidence type="ECO:0000313" key="6">
    <source>
        <dbReference type="EMBL" id="MCB4808898.1"/>
    </source>
</evidence>
<evidence type="ECO:0000256" key="1">
    <source>
        <dbReference type="ARBA" id="ARBA00022898"/>
    </source>
</evidence>
<proteinExistence type="inferred from homology"/>
<accession>A0A9X1I7K4</accession>
<dbReference type="PANTHER" id="PTHR30244">
    <property type="entry name" value="TRANSAMINASE"/>
    <property type="match status" value="1"/>
</dbReference>
<keyword evidence="7" id="KW-1185">Reference proteome</keyword>
<protein>
    <submittedName>
        <fullName evidence="6">DegT/DnrJ/EryC1/StrS family aminotransferase</fullName>
    </submittedName>
</protein>
<dbReference type="PANTHER" id="PTHR30244:SF36">
    <property type="entry name" value="3-OXO-GLUCOSE-6-PHOSPHATE:GLUTAMATE AMINOTRANSFERASE"/>
    <property type="match status" value="1"/>
</dbReference>
<dbReference type="Gene3D" id="3.40.640.10">
    <property type="entry name" value="Type I PLP-dependent aspartate aminotransferase-like (Major domain)"/>
    <property type="match status" value="1"/>
</dbReference>
<name>A0A9X1I7K4_9FLAO</name>
<evidence type="ECO:0000256" key="3">
    <source>
        <dbReference type="PIRSR" id="PIRSR000390-1"/>
    </source>
</evidence>
<dbReference type="SUPFAM" id="SSF53383">
    <property type="entry name" value="PLP-dependent transferases"/>
    <property type="match status" value="1"/>
</dbReference>
<evidence type="ECO:0000256" key="5">
    <source>
        <dbReference type="RuleBase" id="RU004508"/>
    </source>
</evidence>
<dbReference type="GO" id="GO:0030170">
    <property type="term" value="F:pyridoxal phosphate binding"/>
    <property type="evidence" value="ECO:0007669"/>
    <property type="project" value="TreeGrafter"/>
</dbReference>